<evidence type="ECO:0000256" key="2">
    <source>
        <dbReference type="ARBA" id="ARBA00022614"/>
    </source>
</evidence>
<dbReference type="FunFam" id="3.40.50.300:FF:001002">
    <property type="entry name" value="Disease resistance protein (TIR-NBS-LRR class)"/>
    <property type="match status" value="1"/>
</dbReference>
<name>A0A816VZI0_BRANA</name>
<keyword evidence="5" id="KW-0611">Plant defense</keyword>
<dbReference type="SUPFAM" id="SSF52200">
    <property type="entry name" value="Toll/Interleukin receptor TIR domain"/>
    <property type="match status" value="1"/>
</dbReference>
<dbReference type="EMBL" id="HG994357">
    <property type="protein sequence ID" value="CAF2126436.1"/>
    <property type="molecule type" value="Genomic_DNA"/>
</dbReference>
<dbReference type="InterPro" id="IPR044974">
    <property type="entry name" value="Disease_R_plants"/>
</dbReference>
<evidence type="ECO:0000256" key="3">
    <source>
        <dbReference type="ARBA" id="ARBA00022737"/>
    </source>
</evidence>
<dbReference type="SUPFAM" id="SSF52540">
    <property type="entry name" value="P-loop containing nucleoside triphosphate hydrolases"/>
    <property type="match status" value="1"/>
</dbReference>
<gene>
    <name evidence="9" type="ORF">DARMORV10_A03P34430.1</name>
</gene>
<dbReference type="FunFam" id="1.10.8.430:FF:000002">
    <property type="entry name" value="Disease resistance protein (TIR-NBS-LRR class)"/>
    <property type="match status" value="1"/>
</dbReference>
<evidence type="ECO:0000313" key="9">
    <source>
        <dbReference type="EMBL" id="CAF2126436.1"/>
    </source>
</evidence>
<dbReference type="Pfam" id="PF00931">
    <property type="entry name" value="NB-ARC"/>
    <property type="match status" value="1"/>
</dbReference>
<comment type="catalytic activity">
    <reaction evidence="7">
        <text>NAD(+) + H2O = ADP-D-ribose + nicotinamide + H(+)</text>
        <dbReference type="Rhea" id="RHEA:16301"/>
        <dbReference type="ChEBI" id="CHEBI:15377"/>
        <dbReference type="ChEBI" id="CHEBI:15378"/>
        <dbReference type="ChEBI" id="CHEBI:17154"/>
        <dbReference type="ChEBI" id="CHEBI:57540"/>
        <dbReference type="ChEBI" id="CHEBI:57967"/>
        <dbReference type="EC" id="3.2.2.6"/>
    </reaction>
    <physiologicalReaction direction="left-to-right" evidence="7">
        <dbReference type="Rhea" id="RHEA:16302"/>
    </physiologicalReaction>
</comment>
<accession>A0A816VZI0</accession>
<dbReference type="InterPro" id="IPR000157">
    <property type="entry name" value="TIR_dom"/>
</dbReference>
<protein>
    <recommendedName>
        <fullName evidence="1">ADP-ribosyl cyclase/cyclic ADP-ribose hydrolase</fullName>
        <ecNumber evidence="1">3.2.2.6</ecNumber>
    </recommendedName>
</protein>
<dbReference type="InterPro" id="IPR045344">
    <property type="entry name" value="C-JID"/>
</dbReference>
<keyword evidence="3" id="KW-0677">Repeat</keyword>
<dbReference type="GO" id="GO:0007165">
    <property type="term" value="P:signal transduction"/>
    <property type="evidence" value="ECO:0007669"/>
    <property type="project" value="InterPro"/>
</dbReference>
<dbReference type="PANTHER" id="PTHR11017:SF538">
    <property type="entry name" value="ADP-RIBOSYL CYCLASE_CYCLIC ADP-RIBOSE HYDROLASE"/>
    <property type="match status" value="1"/>
</dbReference>
<dbReference type="InterPro" id="IPR032675">
    <property type="entry name" value="LRR_dom_sf"/>
</dbReference>
<keyword evidence="4" id="KW-0378">Hydrolase</keyword>
<dbReference type="Pfam" id="PF20160">
    <property type="entry name" value="C-JID"/>
    <property type="match status" value="1"/>
</dbReference>
<dbReference type="GO" id="GO:0043531">
    <property type="term" value="F:ADP binding"/>
    <property type="evidence" value="ECO:0007669"/>
    <property type="project" value="InterPro"/>
</dbReference>
<dbReference type="PANTHER" id="PTHR11017">
    <property type="entry name" value="LEUCINE-RICH REPEAT-CONTAINING PROTEIN"/>
    <property type="match status" value="1"/>
</dbReference>
<dbReference type="Proteomes" id="UP001295469">
    <property type="component" value="Chromosome A03"/>
</dbReference>
<evidence type="ECO:0000256" key="7">
    <source>
        <dbReference type="ARBA" id="ARBA00047304"/>
    </source>
</evidence>
<dbReference type="GO" id="GO:0006952">
    <property type="term" value="P:defense response"/>
    <property type="evidence" value="ECO:0007669"/>
    <property type="project" value="UniProtKB-KW"/>
</dbReference>
<evidence type="ECO:0000256" key="6">
    <source>
        <dbReference type="ARBA" id="ARBA00023027"/>
    </source>
</evidence>
<dbReference type="Pfam" id="PF01582">
    <property type="entry name" value="TIR"/>
    <property type="match status" value="1"/>
</dbReference>
<dbReference type="InterPro" id="IPR027417">
    <property type="entry name" value="P-loop_NTPase"/>
</dbReference>
<dbReference type="EC" id="3.2.2.6" evidence="1"/>
<dbReference type="Gene3D" id="3.40.50.300">
    <property type="entry name" value="P-loop containing nucleotide triphosphate hydrolases"/>
    <property type="match status" value="1"/>
</dbReference>
<evidence type="ECO:0000259" key="8">
    <source>
        <dbReference type="PROSITE" id="PS50104"/>
    </source>
</evidence>
<dbReference type="PROSITE" id="PS50104">
    <property type="entry name" value="TIR"/>
    <property type="match status" value="1"/>
</dbReference>
<proteinExistence type="predicted"/>
<dbReference type="InterPro" id="IPR035897">
    <property type="entry name" value="Toll_tir_struct_dom_sf"/>
</dbReference>
<dbReference type="FunFam" id="3.40.50.10140:FF:000007">
    <property type="entry name" value="Disease resistance protein (TIR-NBS-LRR class)"/>
    <property type="match status" value="1"/>
</dbReference>
<evidence type="ECO:0000256" key="4">
    <source>
        <dbReference type="ARBA" id="ARBA00022801"/>
    </source>
</evidence>
<sequence length="1129" mass="128550">MALSLASSPSSSRTWLYDVFPSFSGVDVRVTFLSHLLKEFDKKLITAFKDNEIERSRSLDPELKQAIKDSRIAVVIFSQNYASSSWCLNELLEIVKRGQMVIPVFYRLDPSHVRKQTGEFGKIFEETCKNQKEEVIITQWRRALTDVANTLGYHSVNWGNEAAMIEEIANDVLDKLLLTSSKDSENFVGIEDHLAELSVLLQLDAEEVRMVGLWGSSGIGKTTIARVLFQRLSRHFRGSIFIDRAFVSKTMEIFKEANPDDYNMKLHLQRNFLSEILGKGDIKINHLSAVEERLKNQKVLIFIDDFDDQVVLEALVGQTQWFGSGSRIVVVTNDKQYLRAHGINHIYEVCLPTENLAVEMLCRSAFRKKAAPEGFEELVAKVTGLAGSLPLGLNVLGSYLRGREKKYWMDLLPRLQNGLDGKIEKTLRVSYDGLTSEEDKALFRHIACLFQWKKVTYLKLLLADSGLSVTVGLENLADKSIIHVSTNYVVMHRLLEEMGRGIVRLDEPEKREFLVDAQDICDVLSQDTGTHKILGIKLNIDEIDELNVHENAFKGMRNLRFLEIHSQNRHEFGNEEVRIHLPENFDYLPPKLKILDWFGYPMRCLPSKFRPEKLVKLKMVNSKLEKLWEGIVSLTCLKEMDMSGSTNLIEMPDLSKATNLETLNVGACYSLVTFPQISSTIVDVDIAGTSIEEIPSNLSLCFENLHTFKMHSPKKLSERVQLLTLLTPIMSPSLWYLNLSDNPGLVELPSSFKNLHKLERLKIRNCVNLETLPTGINLGSLSRVDLRGCSRLRTFPDISTNIKNLDLSETAIEEIPCWIEKFSRLYSLRMKGCNNLEYVNLNISKLKYLFEVDFSDCKSLTGASWNNRPRESALSYYHSFDIGIDFTKCLNLDQEALFQKKTYFGCQLKLSGEEVPSYFTHRTTGTSSSLTIPLLHSCLSQPFLRFRACIVFDSHNETYSKCVFRFKGSFQNCSDSYNQAQDFCAVTEDYLIYSYEKDGCLFVLDYQMSQIPLEMNFDGLDLKIHIVDCYNAKIKGWGIRILEEDCSSADNRLGYPNILPHVFEADECNMRLVNVEANDAVTERSGASFSIRDCSCTAQGRSQHCIPTHGHNWNPNSQPGQLLHCHRSP</sequence>
<dbReference type="SUPFAM" id="SSF52058">
    <property type="entry name" value="L domain-like"/>
    <property type="match status" value="1"/>
</dbReference>
<dbReference type="Pfam" id="PF23282">
    <property type="entry name" value="WHD_ROQ1"/>
    <property type="match status" value="1"/>
</dbReference>
<keyword evidence="6" id="KW-0520">NAD</keyword>
<dbReference type="GO" id="GO:0061809">
    <property type="term" value="F:NAD+ nucleosidase activity, cyclic ADP-ribose generating"/>
    <property type="evidence" value="ECO:0007669"/>
    <property type="project" value="UniProtKB-EC"/>
</dbReference>
<reference evidence="9" key="1">
    <citation type="submission" date="2021-01" db="EMBL/GenBank/DDBJ databases">
        <authorList>
            <consortium name="Genoscope - CEA"/>
            <person name="William W."/>
        </authorList>
    </citation>
    <scope>NUCLEOTIDE SEQUENCE</scope>
</reference>
<dbReference type="Gene3D" id="1.10.8.430">
    <property type="entry name" value="Helical domain of apoptotic protease-activating factors"/>
    <property type="match status" value="1"/>
</dbReference>
<dbReference type="InterPro" id="IPR002182">
    <property type="entry name" value="NB-ARC"/>
</dbReference>
<dbReference type="InterPro" id="IPR011713">
    <property type="entry name" value="Leu-rich_rpt_3"/>
</dbReference>
<feature type="domain" description="TIR" evidence="8">
    <location>
        <begin position="15"/>
        <end position="176"/>
    </location>
</feature>
<evidence type="ECO:0000256" key="5">
    <source>
        <dbReference type="ARBA" id="ARBA00022821"/>
    </source>
</evidence>
<dbReference type="InterPro" id="IPR058192">
    <property type="entry name" value="WHD_ROQ1-like"/>
</dbReference>
<dbReference type="PRINTS" id="PR00364">
    <property type="entry name" value="DISEASERSIST"/>
</dbReference>
<dbReference type="Pfam" id="PF07725">
    <property type="entry name" value="LRR_3"/>
    <property type="match status" value="1"/>
</dbReference>
<dbReference type="InterPro" id="IPR036390">
    <property type="entry name" value="WH_DNA-bd_sf"/>
</dbReference>
<dbReference type="SUPFAM" id="SSF46785">
    <property type="entry name" value="Winged helix' DNA-binding domain"/>
    <property type="match status" value="1"/>
</dbReference>
<organism evidence="9">
    <name type="scientific">Brassica napus</name>
    <name type="common">Rape</name>
    <dbReference type="NCBI Taxonomy" id="3708"/>
    <lineage>
        <taxon>Eukaryota</taxon>
        <taxon>Viridiplantae</taxon>
        <taxon>Streptophyta</taxon>
        <taxon>Embryophyta</taxon>
        <taxon>Tracheophyta</taxon>
        <taxon>Spermatophyta</taxon>
        <taxon>Magnoliopsida</taxon>
        <taxon>eudicotyledons</taxon>
        <taxon>Gunneridae</taxon>
        <taxon>Pentapetalae</taxon>
        <taxon>rosids</taxon>
        <taxon>malvids</taxon>
        <taxon>Brassicales</taxon>
        <taxon>Brassicaceae</taxon>
        <taxon>Brassiceae</taxon>
        <taxon>Brassica</taxon>
    </lineage>
</organism>
<keyword evidence="2" id="KW-0433">Leucine-rich repeat</keyword>
<dbReference type="SMART" id="SM00255">
    <property type="entry name" value="TIR"/>
    <property type="match status" value="1"/>
</dbReference>
<dbReference type="AlphaFoldDB" id="A0A816VZI0"/>
<evidence type="ECO:0000256" key="1">
    <source>
        <dbReference type="ARBA" id="ARBA00011982"/>
    </source>
</evidence>
<dbReference type="Gene3D" id="3.80.10.10">
    <property type="entry name" value="Ribonuclease Inhibitor"/>
    <property type="match status" value="3"/>
</dbReference>
<dbReference type="InterPro" id="IPR042197">
    <property type="entry name" value="Apaf_helical"/>
</dbReference>
<dbReference type="Gene3D" id="3.40.50.10140">
    <property type="entry name" value="Toll/interleukin-1 receptor homology (TIR) domain"/>
    <property type="match status" value="1"/>
</dbReference>